<dbReference type="GO" id="GO:0005634">
    <property type="term" value="C:nucleus"/>
    <property type="evidence" value="ECO:0007669"/>
    <property type="project" value="UniProtKB-SubCell"/>
</dbReference>
<comment type="caution">
    <text evidence="10">The sequence shown here is derived from an EMBL/GenBank/DDBJ whole genome shotgun (WGS) entry which is preliminary data.</text>
</comment>
<feature type="compositionally biased region" description="Low complexity" evidence="8">
    <location>
        <begin position="465"/>
        <end position="480"/>
    </location>
</feature>
<dbReference type="PROSITE" id="PS00027">
    <property type="entry name" value="HOMEOBOX_1"/>
    <property type="match status" value="1"/>
</dbReference>
<feature type="compositionally biased region" description="Low complexity" evidence="8">
    <location>
        <begin position="257"/>
        <end position="270"/>
    </location>
</feature>
<reference evidence="10 11" key="1">
    <citation type="submission" date="2016-10" db="EMBL/GenBank/DDBJ databases">
        <title>Genome sequence of the basidiomycete white-rot fungus Trametes pubescens.</title>
        <authorList>
            <person name="Makela M.R."/>
            <person name="Granchi Z."/>
            <person name="Peng M."/>
            <person name="De Vries R.P."/>
            <person name="Grigoriev I."/>
            <person name="Riley R."/>
            <person name="Hilden K."/>
        </authorList>
    </citation>
    <scope>NUCLEOTIDE SEQUENCE [LARGE SCALE GENOMIC DNA]</scope>
    <source>
        <strain evidence="10 11">FBCC735</strain>
    </source>
</reference>
<feature type="DNA-binding region" description="Homeobox" evidence="6">
    <location>
        <begin position="133"/>
        <end position="192"/>
    </location>
</feature>
<evidence type="ECO:0000313" key="10">
    <source>
        <dbReference type="EMBL" id="OJT11777.1"/>
    </source>
</evidence>
<dbReference type="GO" id="GO:0000978">
    <property type="term" value="F:RNA polymerase II cis-regulatory region sequence-specific DNA binding"/>
    <property type="evidence" value="ECO:0007669"/>
    <property type="project" value="TreeGrafter"/>
</dbReference>
<dbReference type="Proteomes" id="UP000184267">
    <property type="component" value="Unassembled WGS sequence"/>
</dbReference>
<feature type="region of interest" description="Disordered" evidence="8">
    <location>
        <begin position="693"/>
        <end position="773"/>
    </location>
</feature>
<evidence type="ECO:0000256" key="6">
    <source>
        <dbReference type="PROSITE-ProRule" id="PRU00108"/>
    </source>
</evidence>
<evidence type="ECO:0000256" key="4">
    <source>
        <dbReference type="ARBA" id="ARBA00023155"/>
    </source>
</evidence>
<dbReference type="InterPro" id="IPR009057">
    <property type="entry name" value="Homeodomain-like_sf"/>
</dbReference>
<organism evidence="10 11">
    <name type="scientific">Trametes pubescens</name>
    <name type="common">White-rot fungus</name>
    <dbReference type="NCBI Taxonomy" id="154538"/>
    <lineage>
        <taxon>Eukaryota</taxon>
        <taxon>Fungi</taxon>
        <taxon>Dikarya</taxon>
        <taxon>Basidiomycota</taxon>
        <taxon>Agaricomycotina</taxon>
        <taxon>Agaricomycetes</taxon>
        <taxon>Polyporales</taxon>
        <taxon>Polyporaceae</taxon>
        <taxon>Trametes</taxon>
    </lineage>
</organism>
<dbReference type="Pfam" id="PF00046">
    <property type="entry name" value="Homeodomain"/>
    <property type="match status" value="1"/>
</dbReference>
<keyword evidence="4 6" id="KW-0371">Homeobox</keyword>
<dbReference type="OMA" id="MISARHH"/>
<keyword evidence="3 6" id="KW-0238">DNA-binding</keyword>
<evidence type="ECO:0000256" key="1">
    <source>
        <dbReference type="ARBA" id="ARBA00004123"/>
    </source>
</evidence>
<dbReference type="PROSITE" id="PS50071">
    <property type="entry name" value="HOMEOBOX_2"/>
    <property type="match status" value="1"/>
</dbReference>
<dbReference type="InterPro" id="IPR001356">
    <property type="entry name" value="HD"/>
</dbReference>
<dbReference type="SMART" id="SM00389">
    <property type="entry name" value="HOX"/>
    <property type="match status" value="1"/>
</dbReference>
<feature type="compositionally biased region" description="Polar residues" evidence="8">
    <location>
        <begin position="271"/>
        <end position="281"/>
    </location>
</feature>
<feature type="compositionally biased region" description="Polar residues" evidence="8">
    <location>
        <begin position="334"/>
        <end position="344"/>
    </location>
</feature>
<feature type="region of interest" description="Disordered" evidence="8">
    <location>
        <begin position="1"/>
        <end position="46"/>
    </location>
</feature>
<feature type="compositionally biased region" description="Low complexity" evidence="8">
    <location>
        <begin position="726"/>
        <end position="742"/>
    </location>
</feature>
<feature type="compositionally biased region" description="Low complexity" evidence="8">
    <location>
        <begin position="300"/>
        <end position="324"/>
    </location>
</feature>
<feature type="region of interest" description="Disordered" evidence="8">
    <location>
        <begin position="184"/>
        <end position="345"/>
    </location>
</feature>
<dbReference type="InterPro" id="IPR017970">
    <property type="entry name" value="Homeobox_CS"/>
</dbReference>
<dbReference type="OrthoDB" id="6159439at2759"/>
<keyword evidence="2" id="KW-0217">Developmental protein</keyword>
<keyword evidence="11" id="KW-1185">Reference proteome</keyword>
<feature type="region of interest" description="Disordered" evidence="8">
    <location>
        <begin position="555"/>
        <end position="653"/>
    </location>
</feature>
<feature type="compositionally biased region" description="Low complexity" evidence="8">
    <location>
        <begin position="618"/>
        <end position="635"/>
    </location>
</feature>
<gene>
    <name evidence="10" type="ORF">TRAPUB_11667</name>
</gene>
<feature type="region of interest" description="Disordered" evidence="8">
    <location>
        <begin position="448"/>
        <end position="480"/>
    </location>
</feature>
<evidence type="ECO:0000256" key="3">
    <source>
        <dbReference type="ARBA" id="ARBA00023125"/>
    </source>
</evidence>
<protein>
    <submittedName>
        <fullName evidence="10">Homeobox protein HD-10</fullName>
    </submittedName>
</protein>
<feature type="compositionally biased region" description="Acidic residues" evidence="8">
    <location>
        <begin position="225"/>
        <end position="237"/>
    </location>
</feature>
<name>A0A1M2VVY1_TRAPU</name>
<dbReference type="CDD" id="cd00086">
    <property type="entry name" value="homeodomain"/>
    <property type="match status" value="1"/>
</dbReference>
<feature type="compositionally biased region" description="Basic and acidic residues" evidence="8">
    <location>
        <begin position="710"/>
        <end position="720"/>
    </location>
</feature>
<proteinExistence type="predicted"/>
<feature type="compositionally biased region" description="Low complexity" evidence="8">
    <location>
        <begin position="197"/>
        <end position="215"/>
    </location>
</feature>
<sequence>MLSHPRPLPSAADPDNTNIPPHDLSSHHSASHTHLNHQHQHQHQQPALYHVLPHNNRPQNAVHNHPYALPGPQTGFEHLQQQQPALHHLDHTHSLHTHHHQQQNQTCVPALIPPGMDPSQVDIRTFYPYTPNEVKHRKRTTRAQLKVLEGVYKYDTKPNASLRKKLAAELDMTPRGVQVWFQNRRAKTKQQTKKAEAAIASKSSDSGATAAAASSNPPIAPRPEGDEDEDEAEDADEPSLALPASPLPEGTAPEGVATADSAPASANASALQDNEQSNSTSDSRRGSLAHPRPGWPPAASPSIATAAPSSSTAPSSALSSPSPANNLHVRLSTHPPTATSSYSHNHLAPTEIYSQRRTSLPPSLHSNGMGAGMGMGMVGNLRRRGGYDPNAPRRSTDLGPNRFGGHPYLSVAQSANGPHHLYADGEDGSHPQSQMRRPILPQRFTAPFASSMHPHHPHAHSQPMLPSQAAQQRPQLPQRQPYDISPMPVSLSHSQGYNQPPAHVGYDLFAPRHSIDGSALGLTQAHAQMNMHMDAAGAAFNSMAGYALSQRPAPATIPGPLPSPNFSFGNPFAPAGSSSSSSTSNSASGTPPNGASPPLLSLRRTSESGVSDVDTEESSGAPSSRFGSFASSSGSWTSVYPSENGEEGDPCANRRMSCAPEFLDQFSQIDVGSNGGTPAPHGILEHQLRHANSNSHLSPGAYAAQQAQDHSPDGHMHGTSDGDGYPSPSSASTVSAGSNNGSNHTMSQDTTQQQQQQQHAASGSRIQGQNHPRNTSSELAYALHGELEPPRAYQHHQSSLGEDDPTQLQYPMYDQQQQQQQAHNGEGDYAYGQDQGHYAKGPGNPFPTLYEGYVYPHSGADGQIPEEEAAMNQQVYAAGAIELGHMCVPASEGVHFMGGYMHQYS</sequence>
<comment type="subcellular location">
    <subcellularLocation>
        <location evidence="1 6 7">Nucleus</location>
    </subcellularLocation>
</comment>
<feature type="compositionally biased region" description="Low complexity" evidence="8">
    <location>
        <begin position="238"/>
        <end position="248"/>
    </location>
</feature>
<dbReference type="SUPFAM" id="SSF46689">
    <property type="entry name" value="Homeodomain-like"/>
    <property type="match status" value="1"/>
</dbReference>
<feature type="compositionally biased region" description="Basic residues" evidence="8">
    <location>
        <begin position="29"/>
        <end position="42"/>
    </location>
</feature>
<dbReference type="PANTHER" id="PTHR45793">
    <property type="entry name" value="HOMEOBOX PROTEIN"/>
    <property type="match status" value="1"/>
</dbReference>
<keyword evidence="5 6" id="KW-0539">Nucleus</keyword>
<feature type="region of interest" description="Disordered" evidence="8">
    <location>
        <begin position="383"/>
        <end position="404"/>
    </location>
</feature>
<evidence type="ECO:0000313" key="11">
    <source>
        <dbReference type="Proteomes" id="UP000184267"/>
    </source>
</evidence>
<accession>A0A1M2VVY1</accession>
<dbReference type="GO" id="GO:0000981">
    <property type="term" value="F:DNA-binding transcription factor activity, RNA polymerase II-specific"/>
    <property type="evidence" value="ECO:0007669"/>
    <property type="project" value="InterPro"/>
</dbReference>
<dbReference type="STRING" id="154538.A0A1M2VVY1"/>
<dbReference type="PANTHER" id="PTHR45793:SF5">
    <property type="entry name" value="HOMEOTIC PROTEIN OCELLILESS"/>
    <property type="match status" value="1"/>
</dbReference>
<feature type="compositionally biased region" description="Low complexity" evidence="8">
    <location>
        <begin position="575"/>
        <end position="593"/>
    </location>
</feature>
<feature type="compositionally biased region" description="Polar residues" evidence="8">
    <location>
        <begin position="759"/>
        <end position="773"/>
    </location>
</feature>
<evidence type="ECO:0000256" key="8">
    <source>
        <dbReference type="SAM" id="MobiDB-lite"/>
    </source>
</evidence>
<evidence type="ECO:0000259" key="9">
    <source>
        <dbReference type="PROSITE" id="PS50071"/>
    </source>
</evidence>
<evidence type="ECO:0000256" key="7">
    <source>
        <dbReference type="RuleBase" id="RU000682"/>
    </source>
</evidence>
<feature type="domain" description="Homeobox" evidence="9">
    <location>
        <begin position="131"/>
        <end position="191"/>
    </location>
</feature>
<evidence type="ECO:0000256" key="2">
    <source>
        <dbReference type="ARBA" id="ARBA00022473"/>
    </source>
</evidence>
<dbReference type="AlphaFoldDB" id="A0A1M2VVY1"/>
<dbReference type="Gene3D" id="1.10.10.60">
    <property type="entry name" value="Homeodomain-like"/>
    <property type="match status" value="1"/>
</dbReference>
<dbReference type="EMBL" id="MNAD01000575">
    <property type="protein sequence ID" value="OJT11777.1"/>
    <property type="molecule type" value="Genomic_DNA"/>
</dbReference>
<evidence type="ECO:0000256" key="5">
    <source>
        <dbReference type="ARBA" id="ARBA00023242"/>
    </source>
</evidence>